<keyword evidence="5" id="KW-0862">Zinc</keyword>
<evidence type="ECO:0000256" key="3">
    <source>
        <dbReference type="ARBA" id="ARBA00022723"/>
    </source>
</evidence>
<name>A0A7S7NTY1_PALFE</name>
<dbReference type="InterPro" id="IPR001261">
    <property type="entry name" value="ArgE/DapE_CS"/>
</dbReference>
<dbReference type="GO" id="GO:0046872">
    <property type="term" value="F:metal ion binding"/>
    <property type="evidence" value="ECO:0007669"/>
    <property type="project" value="UniProtKB-KW"/>
</dbReference>
<feature type="domain" description="Peptidase M20 dimerisation" evidence="7">
    <location>
        <begin position="214"/>
        <end position="356"/>
    </location>
</feature>
<dbReference type="SUPFAM" id="SSF53187">
    <property type="entry name" value="Zn-dependent exopeptidases"/>
    <property type="match status" value="1"/>
</dbReference>
<dbReference type="AlphaFoldDB" id="A0A7S7NTY1"/>
<comment type="similarity">
    <text evidence="2">Belongs to the peptidase M20A family.</text>
</comment>
<dbReference type="GO" id="GO:0016787">
    <property type="term" value="F:hydrolase activity"/>
    <property type="evidence" value="ECO:0007669"/>
    <property type="project" value="UniProtKB-KW"/>
</dbReference>
<keyword evidence="6" id="KW-0732">Signal</keyword>
<dbReference type="Gene3D" id="3.30.70.360">
    <property type="match status" value="1"/>
</dbReference>
<dbReference type="InterPro" id="IPR002933">
    <property type="entry name" value="Peptidase_M20"/>
</dbReference>
<dbReference type="Gene3D" id="1.10.150.900">
    <property type="match status" value="1"/>
</dbReference>
<evidence type="ECO:0000256" key="2">
    <source>
        <dbReference type="ARBA" id="ARBA00006247"/>
    </source>
</evidence>
<dbReference type="PROSITE" id="PS00758">
    <property type="entry name" value="ARGE_DAPE_CPG2_1"/>
    <property type="match status" value="1"/>
</dbReference>
<feature type="signal peptide" evidence="6">
    <location>
        <begin position="1"/>
        <end position="17"/>
    </location>
</feature>
<dbReference type="Pfam" id="PF01546">
    <property type="entry name" value="Peptidase_M20"/>
    <property type="match status" value="1"/>
</dbReference>
<dbReference type="PANTHER" id="PTHR43808">
    <property type="entry name" value="ACETYLORNITHINE DEACETYLASE"/>
    <property type="match status" value="1"/>
</dbReference>
<organism evidence="8 9">
    <name type="scientific">Paludibaculum fermentans</name>
    <dbReference type="NCBI Taxonomy" id="1473598"/>
    <lineage>
        <taxon>Bacteria</taxon>
        <taxon>Pseudomonadati</taxon>
        <taxon>Acidobacteriota</taxon>
        <taxon>Terriglobia</taxon>
        <taxon>Bryobacterales</taxon>
        <taxon>Bryobacteraceae</taxon>
        <taxon>Paludibaculum</taxon>
    </lineage>
</organism>
<feature type="chain" id="PRO_5032555425" evidence="6">
    <location>
        <begin position="18"/>
        <end position="464"/>
    </location>
</feature>
<gene>
    <name evidence="8" type="ORF">IRI77_07375</name>
</gene>
<evidence type="ECO:0000313" key="8">
    <source>
        <dbReference type="EMBL" id="QOY89763.1"/>
    </source>
</evidence>
<evidence type="ECO:0000259" key="7">
    <source>
        <dbReference type="Pfam" id="PF07687"/>
    </source>
</evidence>
<evidence type="ECO:0000256" key="4">
    <source>
        <dbReference type="ARBA" id="ARBA00022801"/>
    </source>
</evidence>
<dbReference type="InterPro" id="IPR036264">
    <property type="entry name" value="Bact_exopeptidase_dim_dom"/>
</dbReference>
<evidence type="ECO:0000313" key="9">
    <source>
        <dbReference type="Proteomes" id="UP000593892"/>
    </source>
</evidence>
<dbReference type="Pfam" id="PF07687">
    <property type="entry name" value="M20_dimer"/>
    <property type="match status" value="1"/>
</dbReference>
<dbReference type="EMBL" id="CP063849">
    <property type="protein sequence ID" value="QOY89763.1"/>
    <property type="molecule type" value="Genomic_DNA"/>
</dbReference>
<keyword evidence="9" id="KW-1185">Reference proteome</keyword>
<keyword evidence="3" id="KW-0479">Metal-binding</keyword>
<evidence type="ECO:0000256" key="5">
    <source>
        <dbReference type="ARBA" id="ARBA00022833"/>
    </source>
</evidence>
<comment type="cofactor">
    <cofactor evidence="1">
        <name>Zn(2+)</name>
        <dbReference type="ChEBI" id="CHEBI:29105"/>
    </cofactor>
</comment>
<dbReference type="RefSeq" id="WP_194451425.1">
    <property type="nucleotide sequence ID" value="NZ_CP063849.1"/>
</dbReference>
<dbReference type="InterPro" id="IPR050072">
    <property type="entry name" value="Peptidase_M20A"/>
</dbReference>
<dbReference type="InterPro" id="IPR011650">
    <property type="entry name" value="Peptidase_M20_dimer"/>
</dbReference>
<sequence length="464" mass="50956">MTLRLLLLLPFCLAALAAEPDWPKIQAETLKHFQALIRMDTSDPPGNESEAANYVRQVLEAEGIPVKTFTKVPNRPNLVARLKGNGSKRPILIVGHTDVVNIDPSKWKEHGPFSADRAGGYIYGRGTVDDKDNLVSCLMTMVTLKRLGVILDRDVIFLAEAAEEGNSSIGAGFIADEHWAEIDAEFCLAEGGGAMRRGGKLISVNIMTSEKIPARAVLKTSGTAGHGSVPRLDNAIARLSSAVEKAANWQPPMKLNDTTRTYFERLATVSGPEQAARYNGLANPDRSAAIQEYMRANEPAHYSMLRTSISPTIFHAGYRNNVIPAAAEATLDIRALPGEDLDAFFAELKRKIGDDQVEIQRQPLGRPASPVSRLDTEMFKTLEAMQRKHYPGAVTLPSMLTGATDMSYFRAKGMQCYGVGPLLDVEELEKGYGAHSDQERILEDELYRFLRFQYDAVVAVSAHN</sequence>
<accession>A0A7S7NTY1</accession>
<dbReference type="KEGG" id="pfer:IRI77_07375"/>
<dbReference type="Gene3D" id="3.40.630.10">
    <property type="entry name" value="Zn peptidases"/>
    <property type="match status" value="1"/>
</dbReference>
<reference evidence="8 9" key="1">
    <citation type="submission" date="2020-10" db="EMBL/GenBank/DDBJ databases">
        <title>Complete genome sequence of Paludibaculum fermentans P105T, a facultatively anaerobic acidobacterium capable of dissimilatory Fe(III) reduction.</title>
        <authorList>
            <person name="Dedysh S.N."/>
            <person name="Beletsky A.V."/>
            <person name="Kulichevskaya I.S."/>
            <person name="Mardanov A.V."/>
            <person name="Ravin N.V."/>
        </authorList>
    </citation>
    <scope>NUCLEOTIDE SEQUENCE [LARGE SCALE GENOMIC DNA]</scope>
    <source>
        <strain evidence="8 9">P105</strain>
    </source>
</reference>
<dbReference type="PANTHER" id="PTHR43808:SF8">
    <property type="entry name" value="PEPTIDASE M20 DIMERISATION DOMAIN-CONTAINING PROTEIN"/>
    <property type="match status" value="1"/>
</dbReference>
<evidence type="ECO:0000256" key="1">
    <source>
        <dbReference type="ARBA" id="ARBA00001947"/>
    </source>
</evidence>
<evidence type="ECO:0000256" key="6">
    <source>
        <dbReference type="SAM" id="SignalP"/>
    </source>
</evidence>
<protein>
    <submittedName>
        <fullName evidence="8">M20/M25/M40 family metallo-hydrolase</fullName>
    </submittedName>
</protein>
<dbReference type="Proteomes" id="UP000593892">
    <property type="component" value="Chromosome"/>
</dbReference>
<proteinExistence type="inferred from homology"/>
<dbReference type="SUPFAM" id="SSF55031">
    <property type="entry name" value="Bacterial exopeptidase dimerisation domain"/>
    <property type="match status" value="1"/>
</dbReference>
<keyword evidence="4 8" id="KW-0378">Hydrolase</keyword>